<dbReference type="EMBL" id="DVAD01000007">
    <property type="protein sequence ID" value="HIJ99455.1"/>
    <property type="molecule type" value="Genomic_DNA"/>
</dbReference>
<feature type="domain" description="S-layer protein outer" evidence="1">
    <location>
        <begin position="231"/>
        <end position="740"/>
    </location>
</feature>
<dbReference type="AlphaFoldDB" id="A0A832UZT5"/>
<proteinExistence type="predicted"/>
<comment type="caution">
    <text evidence="2">The sequence shown here is derived from an EMBL/GenBank/DDBJ whole genome shotgun (WGS) entry which is preliminary data.</text>
</comment>
<protein>
    <submittedName>
        <fullName evidence="2">S-layer protein</fullName>
    </submittedName>
</protein>
<sequence length="756" mass="79092">MQNLWKKVGAAFGSAVMIGATLAGAALAQTGSDLGDYNDLIVTDGAVSALYVVGANAATADVVSAMGLTAWAGNQQVSGTATGAGTVTLTPLKASADGVTRHVEIDHHAEQSYEFSTTASSDKLSGDTYASGDSLVDFLYSHKLKGPIYINSTEYNWHEELSIDLSDFNLSRDTLDSNAGDQYDELIMSVESGSMQYKWTFDNSQQLTHTDLQGEKMWFMGEEYTIVSVTNSKIKLGASDAELVLTSANPSATVADVDVVMGGVFSAGAGSTSYKAKMTLTNDGTTETKYVNSGTTETVAGIEVYVKNAVVTTSGTNEGEVQAIIGAGIVELTDGDYLKFGDGTESTWIVTKTPSNANRIGSIVINESQSHTSKTGDYLVLSAGDSINVPSNLFGATYIGLTDKDGNTVSYRTVNIQPETKNLGRGSTTEQVVRVRTPDGNYVEFTDSAGNTRTDDEMWVATNQSTGSFYWKNETGTTTVYSNLTSPVIRLSSASASSISWKTHASRGTSYLNLSDPALSEKGTVENLSIVWSNATNKFDTNSTTGVYMGYAATNLDLAGPSASKWIARKTNYTTAVRDYYTLYGHKVSTVGTHLITIQMPEGQTYGELVLGQLKGTEGTPITANAGETITIGGEDVRVGGGLSADVAVTLPSTIGKVDSAVTSADKAAGTLVLVGGPAVNTLVTELQTTGKLTTDIAGLGAGGGVVELVADAFADGNYAVVVAGSDRAGTAKAANVLANFDSYASELDGMTVYEV</sequence>
<evidence type="ECO:0000313" key="2">
    <source>
        <dbReference type="EMBL" id="HIJ99455.1"/>
    </source>
</evidence>
<reference evidence="2 3" key="1">
    <citation type="journal article" name="Nat. Commun.">
        <title>Undinarchaeota illuminate DPANN phylogeny and the impact of gene transfer on archaeal evolution.</title>
        <authorList>
            <person name="Dombrowski N."/>
            <person name="Williams T.A."/>
            <person name="Sun J."/>
            <person name="Woodcroft B.J."/>
            <person name="Lee J.H."/>
            <person name="Minh B.Q."/>
            <person name="Rinke C."/>
            <person name="Spang A."/>
        </authorList>
    </citation>
    <scope>NUCLEOTIDE SEQUENCE [LARGE SCALE GENOMIC DNA]</scope>
    <source>
        <strain evidence="2">MAG_bin17</strain>
    </source>
</reference>
<accession>A0A832UZT5</accession>
<keyword evidence="3" id="KW-1185">Reference proteome</keyword>
<dbReference type="InterPro" id="IPR022651">
    <property type="entry name" value="S_layer_C"/>
</dbReference>
<gene>
    <name evidence="2" type="ORF">H1011_01365</name>
</gene>
<name>A0A832UZT5_9ARCH</name>
<evidence type="ECO:0000313" key="3">
    <source>
        <dbReference type="Proteomes" id="UP000604391"/>
    </source>
</evidence>
<evidence type="ECO:0000259" key="1">
    <source>
        <dbReference type="Pfam" id="PF05124"/>
    </source>
</evidence>
<dbReference type="InterPro" id="IPR006454">
    <property type="entry name" value="S_layer_MJ"/>
</dbReference>
<organism evidence="2 3">
    <name type="scientific">Candidatus Undinarchaeum marinum</name>
    <dbReference type="NCBI Taxonomy" id="2756141"/>
    <lineage>
        <taxon>Archaea</taxon>
        <taxon>Candidatus Undinarchaeota</taxon>
        <taxon>Candidatus Undinarchaeia</taxon>
        <taxon>Candidatus Undinarchaeales</taxon>
        <taxon>Candidatus Undinarchaeaceae</taxon>
        <taxon>Candidatus Undinarchaeum</taxon>
    </lineage>
</organism>
<dbReference type="Proteomes" id="UP000604391">
    <property type="component" value="Unassembled WGS sequence"/>
</dbReference>
<dbReference type="Pfam" id="PF05124">
    <property type="entry name" value="S_layer_C"/>
    <property type="match status" value="1"/>
</dbReference>
<dbReference type="NCBIfam" id="TIGR01564">
    <property type="entry name" value="S_layer_MJ"/>
    <property type="match status" value="2"/>
</dbReference>